<evidence type="ECO:0000256" key="3">
    <source>
        <dbReference type="ARBA" id="ARBA00022525"/>
    </source>
</evidence>
<feature type="non-terminal residue" evidence="15">
    <location>
        <position position="1"/>
    </location>
</feature>
<dbReference type="InterPro" id="IPR000768">
    <property type="entry name" value="ART"/>
</dbReference>
<comment type="subcellular location">
    <subcellularLocation>
        <location evidence="1">Secreted</location>
    </subcellularLocation>
</comment>
<dbReference type="InterPro" id="IPR050999">
    <property type="entry name" value="ADP-ribosyltransferase_ARG"/>
</dbReference>
<dbReference type="Gene3D" id="3.90.176.10">
    <property type="entry name" value="Toxin ADP-ribosyltransferase, Chain A, domain 1"/>
    <property type="match status" value="1"/>
</dbReference>
<reference evidence="15 16" key="1">
    <citation type="submission" date="2019-09" db="EMBL/GenBank/DDBJ databases">
        <title>Bird 10,000 Genomes (B10K) Project - Family phase.</title>
        <authorList>
            <person name="Zhang G."/>
        </authorList>
    </citation>
    <scope>NUCLEOTIDE SEQUENCE [LARGE SCALE GENOMIC DNA]</scope>
    <source>
        <strain evidence="15">B10K-DU-002-25</strain>
        <tissue evidence="15">Muscle</tissue>
    </source>
</reference>
<evidence type="ECO:0000256" key="11">
    <source>
        <dbReference type="ARBA" id="ARBA00023027"/>
    </source>
</evidence>
<dbReference type="FunFam" id="3.90.176.10:FF:000001">
    <property type="entry name" value="NAD(P)(+)--arginine ADP-ribosyltransferase"/>
    <property type="match status" value="1"/>
</dbReference>
<keyword evidence="16" id="KW-1185">Reference proteome</keyword>
<sequence>PLPSMALLAHTLALLAMAVATVVVNVVTLDMEWNSFDDQYLGCVPAMTEALPALNRSELQQNPVFAQAWAEAVAEWQNRGSHVPPLSPDQLVALRAFIAENLYEEFTKALRTAGRSRQEYRDNFHFKTLHFLLTQALGRLREAQKGQCQDVFWEMCDVQRRAWHGDIVRFGLFLFTSLRKLPAHCLGKRMVLQVHTCHGAEMEKLFEHLVDVVVIPPFETFEVTDVTEEGNTTQIQLHSTGTFSNYNCEWLRGDSTGDSLGD</sequence>
<comment type="caution">
    <text evidence="15">The sequence shown here is derived from an EMBL/GenBank/DDBJ whole genome shotgun (WGS) entry which is preliminary data.</text>
</comment>
<dbReference type="PANTHER" id="PTHR10339">
    <property type="entry name" value="ADP-RIBOSYLTRANSFERASE"/>
    <property type="match status" value="1"/>
</dbReference>
<dbReference type="EC" id="2.4.2.31" evidence="14"/>
<evidence type="ECO:0000256" key="6">
    <source>
        <dbReference type="ARBA" id="ARBA00022679"/>
    </source>
</evidence>
<dbReference type="EMBL" id="VXBS01003269">
    <property type="protein sequence ID" value="NXO78647.1"/>
    <property type="molecule type" value="Genomic_DNA"/>
</dbReference>
<dbReference type="GO" id="GO:0016779">
    <property type="term" value="F:nucleotidyltransferase activity"/>
    <property type="evidence" value="ECO:0007669"/>
    <property type="project" value="UniProtKB-KW"/>
</dbReference>
<protein>
    <recommendedName>
        <fullName evidence="14">NAD(P)(+)--arginine ADP-ribosyltransferase</fullName>
        <ecNumber evidence="14">2.4.2.31</ecNumber>
    </recommendedName>
    <alternativeName>
        <fullName evidence="14">Mono(ADP-ribosyl)transferase</fullName>
    </alternativeName>
</protein>
<evidence type="ECO:0000256" key="8">
    <source>
        <dbReference type="ARBA" id="ARBA00022729"/>
    </source>
</evidence>
<dbReference type="PROSITE" id="PS51996">
    <property type="entry name" value="TR_MART"/>
    <property type="match status" value="1"/>
</dbReference>
<evidence type="ECO:0000313" key="16">
    <source>
        <dbReference type="Proteomes" id="UP000583915"/>
    </source>
</evidence>
<keyword evidence="7" id="KW-0548">Nucleotidyltransferase</keyword>
<dbReference type="GO" id="GO:0090729">
    <property type="term" value="F:toxin activity"/>
    <property type="evidence" value="ECO:0007669"/>
    <property type="project" value="UniProtKB-KW"/>
</dbReference>
<dbReference type="Proteomes" id="UP000583915">
    <property type="component" value="Unassembled WGS sequence"/>
</dbReference>
<keyword evidence="11 14" id="KW-0520">NAD</keyword>
<dbReference type="GO" id="GO:0005615">
    <property type="term" value="C:extracellular space"/>
    <property type="evidence" value="ECO:0007669"/>
    <property type="project" value="UniProtKB-ARBA"/>
</dbReference>
<dbReference type="GO" id="GO:0046677">
    <property type="term" value="P:response to antibiotic"/>
    <property type="evidence" value="ECO:0007669"/>
    <property type="project" value="UniProtKB-ARBA"/>
</dbReference>
<keyword evidence="3" id="KW-0964">Secreted</keyword>
<accession>A0A7L1V191</accession>
<evidence type="ECO:0000256" key="12">
    <source>
        <dbReference type="ARBA" id="ARBA00023157"/>
    </source>
</evidence>
<dbReference type="GO" id="GO:0106274">
    <property type="term" value="F:NAD+-protein-arginine ADP-ribosyltransferase activity"/>
    <property type="evidence" value="ECO:0007669"/>
    <property type="project" value="UniProtKB-EC"/>
</dbReference>
<keyword evidence="12" id="KW-1015">Disulfide bond</keyword>
<evidence type="ECO:0000256" key="5">
    <source>
        <dbReference type="ARBA" id="ARBA00022676"/>
    </source>
</evidence>
<evidence type="ECO:0000256" key="7">
    <source>
        <dbReference type="ARBA" id="ARBA00022695"/>
    </source>
</evidence>
<proteinExistence type="inferred from homology"/>
<comment type="catalytic activity">
    <reaction evidence="13 14">
        <text>L-arginyl-[protein] + NAD(+) = N(omega)-(ADP-D-ribosyl)-L-arginyl-[protein] + nicotinamide + H(+)</text>
        <dbReference type="Rhea" id="RHEA:19149"/>
        <dbReference type="Rhea" id="RHEA-COMP:10532"/>
        <dbReference type="Rhea" id="RHEA-COMP:15087"/>
        <dbReference type="ChEBI" id="CHEBI:15378"/>
        <dbReference type="ChEBI" id="CHEBI:17154"/>
        <dbReference type="ChEBI" id="CHEBI:29965"/>
        <dbReference type="ChEBI" id="CHEBI:57540"/>
        <dbReference type="ChEBI" id="CHEBI:142554"/>
        <dbReference type="EC" id="2.4.2.31"/>
    </reaction>
</comment>
<evidence type="ECO:0000256" key="14">
    <source>
        <dbReference type="RuleBase" id="RU361228"/>
    </source>
</evidence>
<dbReference type="GO" id="GO:0044194">
    <property type="term" value="C:cytolytic granule"/>
    <property type="evidence" value="ECO:0007669"/>
    <property type="project" value="UniProtKB-ARBA"/>
</dbReference>
<dbReference type="GO" id="GO:0003950">
    <property type="term" value="F:NAD+ poly-ADP-ribosyltransferase activity"/>
    <property type="evidence" value="ECO:0007669"/>
    <property type="project" value="TreeGrafter"/>
</dbReference>
<dbReference type="PANTHER" id="PTHR10339:SF25">
    <property type="entry name" value="SECRETED EXOENZYME S"/>
    <property type="match status" value="1"/>
</dbReference>
<evidence type="ECO:0000256" key="1">
    <source>
        <dbReference type="ARBA" id="ARBA00004613"/>
    </source>
</evidence>
<keyword evidence="5 14" id="KW-0328">Glycosyltransferase</keyword>
<evidence type="ECO:0000256" key="10">
    <source>
        <dbReference type="ARBA" id="ARBA00023026"/>
    </source>
</evidence>
<dbReference type="AlphaFoldDB" id="A0A7L1V191"/>
<evidence type="ECO:0000313" key="15">
    <source>
        <dbReference type="EMBL" id="NXO78647.1"/>
    </source>
</evidence>
<keyword evidence="10" id="KW-0843">Virulence</keyword>
<dbReference type="SUPFAM" id="SSF56399">
    <property type="entry name" value="ADP-ribosylation"/>
    <property type="match status" value="1"/>
</dbReference>
<keyword evidence="9 14" id="KW-0521">NADP</keyword>
<keyword evidence="6 14" id="KW-0808">Transferase</keyword>
<organism evidence="15 16">
    <name type="scientific">Sitta europaea</name>
    <name type="common">Eurasian nuthatch</name>
    <dbReference type="NCBI Taxonomy" id="50251"/>
    <lineage>
        <taxon>Eukaryota</taxon>
        <taxon>Metazoa</taxon>
        <taxon>Chordata</taxon>
        <taxon>Craniata</taxon>
        <taxon>Vertebrata</taxon>
        <taxon>Euteleostomi</taxon>
        <taxon>Archelosauria</taxon>
        <taxon>Archosauria</taxon>
        <taxon>Dinosauria</taxon>
        <taxon>Saurischia</taxon>
        <taxon>Theropoda</taxon>
        <taxon>Coelurosauria</taxon>
        <taxon>Aves</taxon>
        <taxon>Neognathae</taxon>
        <taxon>Neoaves</taxon>
        <taxon>Telluraves</taxon>
        <taxon>Australaves</taxon>
        <taxon>Passeriformes</taxon>
        <taxon>Sittidae</taxon>
        <taxon>Sitta</taxon>
    </lineage>
</organism>
<evidence type="ECO:0000256" key="13">
    <source>
        <dbReference type="ARBA" id="ARBA00047597"/>
    </source>
</evidence>
<feature type="chain" id="PRO_5029951743" description="NAD(P)(+)--arginine ADP-ribosyltransferase" evidence="14">
    <location>
        <begin position="21"/>
        <end position="262"/>
    </location>
</feature>
<feature type="non-terminal residue" evidence="15">
    <location>
        <position position="262"/>
    </location>
</feature>
<dbReference type="Pfam" id="PF01129">
    <property type="entry name" value="ART"/>
    <property type="match status" value="1"/>
</dbReference>
<gene>
    <name evidence="15" type="primary">Madprt_0</name>
    <name evidence="15" type="ORF">SITEUR_R13064</name>
</gene>
<name>A0A7L1V191_SITEU</name>
<feature type="signal peptide" evidence="14">
    <location>
        <begin position="1"/>
        <end position="20"/>
    </location>
</feature>
<evidence type="ECO:0000256" key="2">
    <source>
        <dbReference type="ARBA" id="ARBA00009558"/>
    </source>
</evidence>
<keyword evidence="4" id="KW-0800">Toxin</keyword>
<dbReference type="PROSITE" id="PS01291">
    <property type="entry name" value="ART"/>
    <property type="match status" value="1"/>
</dbReference>
<dbReference type="PRINTS" id="PR00970">
    <property type="entry name" value="RIBTRNSFRASE"/>
</dbReference>
<evidence type="ECO:0000256" key="4">
    <source>
        <dbReference type="ARBA" id="ARBA00022656"/>
    </source>
</evidence>
<comment type="similarity">
    <text evidence="2 14">Belongs to the Arg-specific ADP-ribosyltransferase family.</text>
</comment>
<keyword evidence="8 14" id="KW-0732">Signal</keyword>
<evidence type="ECO:0000256" key="9">
    <source>
        <dbReference type="ARBA" id="ARBA00022857"/>
    </source>
</evidence>